<dbReference type="PANTHER" id="PTHR13939">
    <property type="entry name" value="NICOTINAMIDE-NUCLEOTIDE AMIDOHYDROLASE PNCC"/>
    <property type="match status" value="1"/>
</dbReference>
<dbReference type="AlphaFoldDB" id="A0A7C1E178"/>
<name>A0A7C1E178_9CREN</name>
<protein>
    <submittedName>
        <fullName evidence="2">Competence damage-inducible protein A</fullName>
    </submittedName>
</protein>
<dbReference type="CDD" id="cd00885">
    <property type="entry name" value="cinA"/>
    <property type="match status" value="1"/>
</dbReference>
<accession>A0A7C1E178</accession>
<sequence>MSRPWVGGLMIECELKNRDALILNIGTELTLGVTINTNGSWLARKLTYLGFQVKRITVVRDDEEDVVEEMRRGLDKYGLIITTGGLGPTYDDSTSLFVAKALGVDLALNEQALAMVREAHRARGEELNEARIKQAMLPRGARPIYNRVGTAPGFYFCTHNKALIVSLPGPPRELQPMFEGEVEPMLRGLTGLEYLEDFIEFRGLTESSIAKIIERVAKENPSVYIKTHPRLSDKGESIIQVQLSTHTNDVARARMLLESIKKKLLESINEEITKRNTG</sequence>
<feature type="domain" description="MoaB/Mog" evidence="1">
    <location>
        <begin position="21"/>
        <end position="188"/>
    </location>
</feature>
<evidence type="ECO:0000313" key="2">
    <source>
        <dbReference type="EMBL" id="HDS10379.1"/>
    </source>
</evidence>
<organism evidence="2">
    <name type="scientific">Fervidicoccus fontis</name>
    <dbReference type="NCBI Taxonomy" id="683846"/>
    <lineage>
        <taxon>Archaea</taxon>
        <taxon>Thermoproteota</taxon>
        <taxon>Thermoprotei</taxon>
        <taxon>Fervidicoccales</taxon>
        <taxon>Fervidicoccaceae</taxon>
        <taxon>Fervidicoccus</taxon>
    </lineage>
</organism>
<dbReference type="SMART" id="SM00852">
    <property type="entry name" value="MoCF_biosynth"/>
    <property type="match status" value="1"/>
</dbReference>
<dbReference type="SUPFAM" id="SSF53218">
    <property type="entry name" value="Molybdenum cofactor biosynthesis proteins"/>
    <property type="match status" value="1"/>
</dbReference>
<comment type="caution">
    <text evidence="2">The sequence shown here is derived from an EMBL/GenBank/DDBJ whole genome shotgun (WGS) entry which is preliminary data.</text>
</comment>
<dbReference type="InterPro" id="IPR050101">
    <property type="entry name" value="CinA"/>
</dbReference>
<dbReference type="PANTHER" id="PTHR13939:SF0">
    <property type="entry name" value="NMN AMIDOHYDROLASE-LIKE PROTEIN YFAY"/>
    <property type="match status" value="1"/>
</dbReference>
<dbReference type="InterPro" id="IPR036425">
    <property type="entry name" value="MoaB/Mog-like_dom_sf"/>
</dbReference>
<gene>
    <name evidence="2" type="ORF">ENO04_01970</name>
</gene>
<dbReference type="InterPro" id="IPR001453">
    <property type="entry name" value="MoaB/Mog_dom"/>
</dbReference>
<evidence type="ECO:0000259" key="1">
    <source>
        <dbReference type="SMART" id="SM00852"/>
    </source>
</evidence>
<dbReference type="EMBL" id="DSDY01000061">
    <property type="protein sequence ID" value="HDS10379.1"/>
    <property type="molecule type" value="Genomic_DNA"/>
</dbReference>
<proteinExistence type="predicted"/>
<reference evidence="2" key="1">
    <citation type="journal article" date="2020" name="mSystems">
        <title>Genome- and Community-Level Interaction Insights into Carbon Utilization and Element Cycling Functions of Hydrothermarchaeota in Hydrothermal Sediment.</title>
        <authorList>
            <person name="Zhou Z."/>
            <person name="Liu Y."/>
            <person name="Xu W."/>
            <person name="Pan J."/>
            <person name="Luo Z.H."/>
            <person name="Li M."/>
        </authorList>
    </citation>
    <scope>NUCLEOTIDE SEQUENCE [LARGE SCALE GENOMIC DNA]</scope>
    <source>
        <strain evidence="2">SpSt-123</strain>
    </source>
</reference>
<dbReference type="Pfam" id="PF00994">
    <property type="entry name" value="MoCF_biosynth"/>
    <property type="match status" value="1"/>
</dbReference>
<dbReference type="Gene3D" id="3.40.980.10">
    <property type="entry name" value="MoaB/Mog-like domain"/>
    <property type="match status" value="1"/>
</dbReference>